<evidence type="ECO:0000256" key="1">
    <source>
        <dbReference type="SAM" id="Phobius"/>
    </source>
</evidence>
<comment type="caution">
    <text evidence="2">The sequence shown here is derived from an EMBL/GenBank/DDBJ whole genome shotgun (WGS) entry which is preliminary data.</text>
</comment>
<gene>
    <name evidence="2" type="ORF">ABIC55_001894</name>
</gene>
<protein>
    <submittedName>
        <fullName evidence="2">Uncharacterized protein</fullName>
    </submittedName>
</protein>
<feature type="transmembrane region" description="Helical" evidence="1">
    <location>
        <begin position="37"/>
        <end position="56"/>
    </location>
</feature>
<dbReference type="Proteomes" id="UP001549104">
    <property type="component" value="Unassembled WGS sequence"/>
</dbReference>
<keyword evidence="3" id="KW-1185">Reference proteome</keyword>
<name>A0ABV2K7J1_SPOPS</name>
<evidence type="ECO:0000313" key="3">
    <source>
        <dbReference type="Proteomes" id="UP001549104"/>
    </source>
</evidence>
<dbReference type="EMBL" id="JBEPME010000002">
    <property type="protein sequence ID" value="MET3656807.1"/>
    <property type="molecule type" value="Genomic_DNA"/>
</dbReference>
<keyword evidence="1" id="KW-0812">Transmembrane</keyword>
<keyword evidence="1" id="KW-0472">Membrane</keyword>
<sequence>MKTTSRLLLTAQYFHFNFHDKTSSKCVLRTSEYSIHFAHLLTTASFVTLALNITYYKKIETALYINNNAITILNCFL</sequence>
<accession>A0ABV2K7J1</accession>
<evidence type="ECO:0000313" key="2">
    <source>
        <dbReference type="EMBL" id="MET3656807.1"/>
    </source>
</evidence>
<proteinExistence type="predicted"/>
<reference evidence="2 3" key="1">
    <citation type="submission" date="2024-06" db="EMBL/GenBank/DDBJ databases">
        <title>Sorghum-associated microbial communities from plants grown in Nebraska, USA.</title>
        <authorList>
            <person name="Schachtman D."/>
        </authorList>
    </citation>
    <scope>NUCLEOTIDE SEQUENCE [LARGE SCALE GENOMIC DNA]</scope>
    <source>
        <strain evidence="2 3">1288</strain>
    </source>
</reference>
<organism evidence="2 3">
    <name type="scientific">Sporosarcina psychrophila</name>
    <name type="common">Bacillus psychrophilus</name>
    <dbReference type="NCBI Taxonomy" id="1476"/>
    <lineage>
        <taxon>Bacteria</taxon>
        <taxon>Bacillati</taxon>
        <taxon>Bacillota</taxon>
        <taxon>Bacilli</taxon>
        <taxon>Bacillales</taxon>
        <taxon>Caryophanaceae</taxon>
        <taxon>Sporosarcina</taxon>
    </lineage>
</organism>
<keyword evidence="1" id="KW-1133">Transmembrane helix</keyword>